<dbReference type="OrthoDB" id="5459009at2"/>
<reference evidence="2" key="1">
    <citation type="submission" date="2017-04" db="EMBL/GenBank/DDBJ databases">
        <authorList>
            <person name="Varghese N."/>
            <person name="Submissions S."/>
        </authorList>
    </citation>
    <scope>NUCLEOTIDE SEQUENCE [LARGE SCALE GENOMIC DNA]</scope>
    <source>
        <strain evidence="2">K3S</strain>
    </source>
</reference>
<gene>
    <name evidence="1" type="ORF">SAMN06295933_3383</name>
</gene>
<sequence length="125" mass="14272">MSANPYKAVASWLDAEAVKVRDIEKVANSALYDNKDENSYRDLMRQKAMLLSNLGNRLEPLIEPLSAEDRLFVKKRVKRFSMSASKALEIGSVFFMSALLYPDDYIDGENNDLENFAEKVRNMSQ</sequence>
<proteinExistence type="predicted"/>
<dbReference type="Proteomes" id="UP000192906">
    <property type="component" value="Unassembled WGS sequence"/>
</dbReference>
<name>A0A1X7ETR0_9BACT</name>
<dbReference type="RefSeq" id="WP_085104376.1">
    <property type="nucleotide sequence ID" value="NZ_FWZU01000006.1"/>
</dbReference>
<evidence type="ECO:0000313" key="2">
    <source>
        <dbReference type="Proteomes" id="UP000192906"/>
    </source>
</evidence>
<dbReference type="AlphaFoldDB" id="A0A1X7ETR0"/>
<dbReference type="STRING" id="1519643.SAMN06295933_3383"/>
<keyword evidence="2" id="KW-1185">Reference proteome</keyword>
<protein>
    <submittedName>
        <fullName evidence="1">Uncharacterized protein</fullName>
    </submittedName>
</protein>
<accession>A0A1X7ETR0</accession>
<dbReference type="EMBL" id="FWZU01000006">
    <property type="protein sequence ID" value="SMF40093.1"/>
    <property type="molecule type" value="Genomic_DNA"/>
</dbReference>
<evidence type="ECO:0000313" key="1">
    <source>
        <dbReference type="EMBL" id="SMF40093.1"/>
    </source>
</evidence>
<organism evidence="1 2">
    <name type="scientific">Desulfovibrio gilichinskyi</name>
    <dbReference type="NCBI Taxonomy" id="1519643"/>
    <lineage>
        <taxon>Bacteria</taxon>
        <taxon>Pseudomonadati</taxon>
        <taxon>Thermodesulfobacteriota</taxon>
        <taxon>Desulfovibrionia</taxon>
        <taxon>Desulfovibrionales</taxon>
        <taxon>Desulfovibrionaceae</taxon>
        <taxon>Desulfovibrio</taxon>
    </lineage>
</organism>